<evidence type="ECO:0000259" key="2">
    <source>
        <dbReference type="Pfam" id="PF05205"/>
    </source>
</evidence>
<evidence type="ECO:0000256" key="1">
    <source>
        <dbReference type="SAM" id="MobiDB-lite"/>
    </source>
</evidence>
<gene>
    <name evidence="3" type="ORF">M404DRAFT_1007323</name>
</gene>
<feature type="region of interest" description="Disordered" evidence="1">
    <location>
        <begin position="113"/>
        <end position="147"/>
    </location>
</feature>
<name>A0A0C3NJ65_PISTI</name>
<dbReference type="OrthoDB" id="5579731at2759"/>
<proteinExistence type="predicted"/>
<evidence type="ECO:0000313" key="3">
    <source>
        <dbReference type="EMBL" id="KIN95715.1"/>
    </source>
</evidence>
<protein>
    <recommendedName>
        <fullName evidence="2">BOD1/SHG1 domain-containing protein</fullName>
    </recommendedName>
</protein>
<dbReference type="EMBL" id="KN832062">
    <property type="protein sequence ID" value="KIN95715.1"/>
    <property type="molecule type" value="Genomic_DNA"/>
</dbReference>
<dbReference type="AlphaFoldDB" id="A0A0C3NJ65"/>
<keyword evidence="4" id="KW-1185">Reference proteome</keyword>
<sequence>MSTTSPKQLVDEFKKSGEFDRLRRELLSQFQHNDRITAFKSRIEDIARQRLASDSKLIHMPHDAVHRELMGEIDRYPIVERAVAEAPLLSEADFVANIRTSIERILGEIKGRENSGSADLTKEDASKAAPVAKLALPNGDIAETRRH</sequence>
<reference evidence="3 4" key="1">
    <citation type="submission" date="2014-04" db="EMBL/GenBank/DDBJ databases">
        <authorList>
            <consortium name="DOE Joint Genome Institute"/>
            <person name="Kuo A."/>
            <person name="Kohler A."/>
            <person name="Costa M.D."/>
            <person name="Nagy L.G."/>
            <person name="Floudas D."/>
            <person name="Copeland A."/>
            <person name="Barry K.W."/>
            <person name="Cichocki N."/>
            <person name="Veneault-Fourrey C."/>
            <person name="LaButti K."/>
            <person name="Lindquist E.A."/>
            <person name="Lipzen A."/>
            <person name="Lundell T."/>
            <person name="Morin E."/>
            <person name="Murat C."/>
            <person name="Sun H."/>
            <person name="Tunlid A."/>
            <person name="Henrissat B."/>
            <person name="Grigoriev I.V."/>
            <person name="Hibbett D.S."/>
            <person name="Martin F."/>
            <person name="Nordberg H.P."/>
            <person name="Cantor M.N."/>
            <person name="Hua S.X."/>
        </authorList>
    </citation>
    <scope>NUCLEOTIDE SEQUENCE [LARGE SCALE GENOMIC DNA]</scope>
    <source>
        <strain evidence="3 4">Marx 270</strain>
    </source>
</reference>
<evidence type="ECO:0000313" key="4">
    <source>
        <dbReference type="Proteomes" id="UP000054217"/>
    </source>
</evidence>
<reference evidence="4" key="2">
    <citation type="submission" date="2015-01" db="EMBL/GenBank/DDBJ databases">
        <title>Evolutionary Origins and Diversification of the Mycorrhizal Mutualists.</title>
        <authorList>
            <consortium name="DOE Joint Genome Institute"/>
            <consortium name="Mycorrhizal Genomics Consortium"/>
            <person name="Kohler A."/>
            <person name="Kuo A."/>
            <person name="Nagy L.G."/>
            <person name="Floudas D."/>
            <person name="Copeland A."/>
            <person name="Barry K.W."/>
            <person name="Cichocki N."/>
            <person name="Veneault-Fourrey C."/>
            <person name="LaButti K."/>
            <person name="Lindquist E.A."/>
            <person name="Lipzen A."/>
            <person name="Lundell T."/>
            <person name="Morin E."/>
            <person name="Murat C."/>
            <person name="Riley R."/>
            <person name="Ohm R."/>
            <person name="Sun H."/>
            <person name="Tunlid A."/>
            <person name="Henrissat B."/>
            <person name="Grigoriev I.V."/>
            <person name="Hibbett D.S."/>
            <person name="Martin F."/>
        </authorList>
    </citation>
    <scope>NUCLEOTIDE SEQUENCE [LARGE SCALE GENOMIC DNA]</scope>
    <source>
        <strain evidence="4">Marx 270</strain>
    </source>
</reference>
<dbReference type="InParanoid" id="A0A0C3NJ65"/>
<dbReference type="HOGENOM" id="CLU_143634_0_0_1"/>
<accession>A0A0C3NJ65</accession>
<dbReference type="Proteomes" id="UP000054217">
    <property type="component" value="Unassembled WGS sequence"/>
</dbReference>
<organism evidence="3 4">
    <name type="scientific">Pisolithus tinctorius Marx 270</name>
    <dbReference type="NCBI Taxonomy" id="870435"/>
    <lineage>
        <taxon>Eukaryota</taxon>
        <taxon>Fungi</taxon>
        <taxon>Dikarya</taxon>
        <taxon>Basidiomycota</taxon>
        <taxon>Agaricomycotina</taxon>
        <taxon>Agaricomycetes</taxon>
        <taxon>Agaricomycetidae</taxon>
        <taxon>Boletales</taxon>
        <taxon>Sclerodermatineae</taxon>
        <taxon>Pisolithaceae</taxon>
        <taxon>Pisolithus</taxon>
    </lineage>
</organism>
<dbReference type="STRING" id="870435.A0A0C3NJ65"/>
<dbReference type="Pfam" id="PF05205">
    <property type="entry name" value="COMPASS-Shg1"/>
    <property type="match status" value="1"/>
</dbReference>
<feature type="domain" description="BOD1/SHG1" evidence="2">
    <location>
        <begin position="8"/>
        <end position="83"/>
    </location>
</feature>
<dbReference type="InterPro" id="IPR055264">
    <property type="entry name" value="BOD1/SHG1_dom"/>
</dbReference>